<name>A0A7T7WJY8_9GAMM</name>
<evidence type="ECO:0000256" key="1">
    <source>
        <dbReference type="SAM" id="Phobius"/>
    </source>
</evidence>
<evidence type="ECO:0000313" key="2">
    <source>
        <dbReference type="EMBL" id="QQN89120.1"/>
    </source>
</evidence>
<dbReference type="AlphaFoldDB" id="A0A7T7WJY8"/>
<protein>
    <submittedName>
        <fullName evidence="2">Uncharacterized protein</fullName>
    </submittedName>
</protein>
<keyword evidence="1" id="KW-0812">Transmembrane</keyword>
<accession>A0A7T7WJY8</accession>
<proteinExistence type="predicted"/>
<reference evidence="2 3" key="1">
    <citation type="submission" date="2020-08" db="EMBL/GenBank/DDBJ databases">
        <title>Emergence of ISAba1-mediated novel tet(X) in Acinetobacter variabilis from a chicken farm.</title>
        <authorList>
            <person name="Peng K."/>
            <person name="Li R."/>
        </authorList>
    </citation>
    <scope>NUCLEOTIDE SEQUENCE [LARGE SCALE GENOMIC DNA]</scope>
    <source>
        <strain evidence="2 3">XM9F202-2</strain>
    </source>
</reference>
<keyword evidence="1" id="KW-0472">Membrane</keyword>
<sequence>MWFFWYLILFLIIAFLVYMTIKTKGRYPLHKLILVLWRVLRFKYFLDPQIENIKRGHAKIFITPQTLCYLDALLQFRFKGLDWLDKRDLLMVYKVTLGVPTEKLEELIDIFIFYRENLAKKDDLNFEYYLSDIEKEYLVDRKYCNSFFELNLKMSRFDNYKKYSKYLVADV</sequence>
<feature type="transmembrane region" description="Helical" evidence="1">
    <location>
        <begin position="6"/>
        <end position="21"/>
    </location>
</feature>
<keyword evidence="1" id="KW-1133">Transmembrane helix</keyword>
<dbReference type="Proteomes" id="UP000596079">
    <property type="component" value="Chromosome"/>
</dbReference>
<dbReference type="RefSeq" id="WP_166137301.1">
    <property type="nucleotide sequence ID" value="NZ_CP060811.1"/>
</dbReference>
<organism evidence="2 3">
    <name type="scientific">Acinetobacter variabilis</name>
    <dbReference type="NCBI Taxonomy" id="70346"/>
    <lineage>
        <taxon>Bacteria</taxon>
        <taxon>Pseudomonadati</taxon>
        <taxon>Pseudomonadota</taxon>
        <taxon>Gammaproteobacteria</taxon>
        <taxon>Moraxellales</taxon>
        <taxon>Moraxellaceae</taxon>
        <taxon>Acinetobacter</taxon>
    </lineage>
</organism>
<evidence type="ECO:0000313" key="3">
    <source>
        <dbReference type="Proteomes" id="UP000596079"/>
    </source>
</evidence>
<gene>
    <name evidence="2" type="ORF">IAQ69_05525</name>
</gene>
<dbReference type="EMBL" id="CP060811">
    <property type="protein sequence ID" value="QQN89120.1"/>
    <property type="molecule type" value="Genomic_DNA"/>
</dbReference>